<evidence type="ECO:0000313" key="2">
    <source>
        <dbReference type="EMBL" id="KAF1985449.1"/>
    </source>
</evidence>
<evidence type="ECO:0000313" key="3">
    <source>
        <dbReference type="Proteomes" id="UP000800041"/>
    </source>
</evidence>
<dbReference type="AlphaFoldDB" id="A0A6G1GXG7"/>
<gene>
    <name evidence="2" type="ORF">K402DRAFT_394786</name>
</gene>
<evidence type="ECO:0000256" key="1">
    <source>
        <dbReference type="SAM" id="MobiDB-lite"/>
    </source>
</evidence>
<feature type="compositionally biased region" description="Basic and acidic residues" evidence="1">
    <location>
        <begin position="44"/>
        <end position="72"/>
    </location>
</feature>
<organism evidence="2 3">
    <name type="scientific">Aulographum hederae CBS 113979</name>
    <dbReference type="NCBI Taxonomy" id="1176131"/>
    <lineage>
        <taxon>Eukaryota</taxon>
        <taxon>Fungi</taxon>
        <taxon>Dikarya</taxon>
        <taxon>Ascomycota</taxon>
        <taxon>Pezizomycotina</taxon>
        <taxon>Dothideomycetes</taxon>
        <taxon>Pleosporomycetidae</taxon>
        <taxon>Aulographales</taxon>
        <taxon>Aulographaceae</taxon>
    </lineage>
</organism>
<keyword evidence="3" id="KW-1185">Reference proteome</keyword>
<dbReference type="OrthoDB" id="5371646at2759"/>
<feature type="compositionally biased region" description="Low complexity" evidence="1">
    <location>
        <begin position="73"/>
        <end position="92"/>
    </location>
</feature>
<dbReference type="EMBL" id="ML977162">
    <property type="protein sequence ID" value="KAF1985449.1"/>
    <property type="molecule type" value="Genomic_DNA"/>
</dbReference>
<reference evidence="2" key="1">
    <citation type="journal article" date="2020" name="Stud. Mycol.">
        <title>101 Dothideomycetes genomes: a test case for predicting lifestyles and emergence of pathogens.</title>
        <authorList>
            <person name="Haridas S."/>
            <person name="Albert R."/>
            <person name="Binder M."/>
            <person name="Bloem J."/>
            <person name="Labutti K."/>
            <person name="Salamov A."/>
            <person name="Andreopoulos B."/>
            <person name="Baker S."/>
            <person name="Barry K."/>
            <person name="Bills G."/>
            <person name="Bluhm B."/>
            <person name="Cannon C."/>
            <person name="Castanera R."/>
            <person name="Culley D."/>
            <person name="Daum C."/>
            <person name="Ezra D."/>
            <person name="Gonzalez J."/>
            <person name="Henrissat B."/>
            <person name="Kuo A."/>
            <person name="Liang C."/>
            <person name="Lipzen A."/>
            <person name="Lutzoni F."/>
            <person name="Magnuson J."/>
            <person name="Mondo S."/>
            <person name="Nolan M."/>
            <person name="Ohm R."/>
            <person name="Pangilinan J."/>
            <person name="Park H.-J."/>
            <person name="Ramirez L."/>
            <person name="Alfaro M."/>
            <person name="Sun H."/>
            <person name="Tritt A."/>
            <person name="Yoshinaga Y."/>
            <person name="Zwiers L.-H."/>
            <person name="Turgeon B."/>
            <person name="Goodwin S."/>
            <person name="Spatafora J."/>
            <person name="Crous P."/>
            <person name="Grigoriev I."/>
        </authorList>
    </citation>
    <scope>NUCLEOTIDE SEQUENCE</scope>
    <source>
        <strain evidence="2">CBS 113979</strain>
    </source>
</reference>
<sequence>MADQSNKGDVGGSSRAAWSEQDKISFLLQIYTQSRAAIDWEKLELPEGRTKKACERMLDNLKRLSEKSKTTEGAKPAPSAGKKAPAATASKPKTTRKTKKDEDQAESGAEAPKSPKKAAAKRGRKRAVAKDEEDEEEASTVSSKKPKAEEEGDEDEV</sequence>
<proteinExistence type="predicted"/>
<evidence type="ECO:0008006" key="4">
    <source>
        <dbReference type="Google" id="ProtNLM"/>
    </source>
</evidence>
<name>A0A6G1GXG7_9PEZI</name>
<dbReference type="Proteomes" id="UP000800041">
    <property type="component" value="Unassembled WGS sequence"/>
</dbReference>
<accession>A0A6G1GXG7</accession>
<feature type="compositionally biased region" description="Basic residues" evidence="1">
    <location>
        <begin position="114"/>
        <end position="127"/>
    </location>
</feature>
<protein>
    <recommendedName>
        <fullName evidence="4">Myb-like domain-containing protein</fullName>
    </recommendedName>
</protein>
<feature type="region of interest" description="Disordered" evidence="1">
    <location>
        <begin position="44"/>
        <end position="157"/>
    </location>
</feature>